<protein>
    <submittedName>
        <fullName evidence="2">DUF393 domain-containing protein</fullName>
    </submittedName>
</protein>
<sequence length="126" mass="14732">MNQATVLYDETCYLCQQSKKIIQLIDWLRVFEWQSLQTYSGNHILTDEQLSEMEGEIHLITKKDSVLVGYFAVRYILLRCPITVIIGLLMYIPKSPKVGVPAYRWVAKNRYQLFKKKCKGVCKIPK</sequence>
<organism evidence="2 3">
    <name type="scientific">Aquibacillus halophilus</name>
    <dbReference type="NCBI Taxonomy" id="930132"/>
    <lineage>
        <taxon>Bacteria</taxon>
        <taxon>Bacillati</taxon>
        <taxon>Bacillota</taxon>
        <taxon>Bacilli</taxon>
        <taxon>Bacillales</taxon>
        <taxon>Bacillaceae</taxon>
        <taxon>Aquibacillus</taxon>
    </lineage>
</organism>
<dbReference type="AlphaFoldDB" id="A0A6A8DLW1"/>
<dbReference type="Proteomes" id="UP000799092">
    <property type="component" value="Unassembled WGS sequence"/>
</dbReference>
<name>A0A6A8DLW1_9BACI</name>
<keyword evidence="3" id="KW-1185">Reference proteome</keyword>
<dbReference type="EMBL" id="WJNG01000018">
    <property type="protein sequence ID" value="MRH44791.1"/>
    <property type="molecule type" value="Genomic_DNA"/>
</dbReference>
<reference evidence="2" key="1">
    <citation type="submission" date="2019-11" db="EMBL/GenBank/DDBJ databases">
        <authorList>
            <person name="Li J."/>
        </authorList>
    </citation>
    <scope>NUCLEOTIDE SEQUENCE</scope>
    <source>
        <strain evidence="2">B6B</strain>
    </source>
</reference>
<comment type="caution">
    <text evidence="2">The sequence shown here is derived from an EMBL/GenBank/DDBJ whole genome shotgun (WGS) entry which is preliminary data.</text>
</comment>
<accession>A0A6A8DLW1</accession>
<gene>
    <name evidence="2" type="ORF">GH741_19255</name>
</gene>
<evidence type="ECO:0000313" key="2">
    <source>
        <dbReference type="EMBL" id="MRH44791.1"/>
    </source>
</evidence>
<feature type="transmembrane region" description="Helical" evidence="1">
    <location>
        <begin position="72"/>
        <end position="92"/>
    </location>
</feature>
<evidence type="ECO:0000313" key="3">
    <source>
        <dbReference type="Proteomes" id="UP000799092"/>
    </source>
</evidence>
<keyword evidence="1" id="KW-1133">Transmembrane helix</keyword>
<evidence type="ECO:0000256" key="1">
    <source>
        <dbReference type="SAM" id="Phobius"/>
    </source>
</evidence>
<keyword evidence="1" id="KW-0812">Transmembrane</keyword>
<dbReference type="OrthoDB" id="9785438at2"/>
<keyword evidence="1" id="KW-0472">Membrane</keyword>
<dbReference type="GO" id="GO:0015035">
    <property type="term" value="F:protein-disulfide reductase activity"/>
    <property type="evidence" value="ECO:0007669"/>
    <property type="project" value="InterPro"/>
</dbReference>
<dbReference type="RefSeq" id="WP_153738389.1">
    <property type="nucleotide sequence ID" value="NZ_WJNG01000018.1"/>
</dbReference>
<dbReference type="InterPro" id="IPR007263">
    <property type="entry name" value="DCC1-like"/>
</dbReference>
<proteinExistence type="predicted"/>
<dbReference type="Pfam" id="PF04134">
    <property type="entry name" value="DCC1-like"/>
    <property type="match status" value="1"/>
</dbReference>